<feature type="transmembrane region" description="Helical" evidence="7">
    <location>
        <begin position="599"/>
        <end position="622"/>
    </location>
</feature>
<gene>
    <name evidence="9" type="ORF">ACFY05_22950</name>
</gene>
<evidence type="ECO:0000256" key="7">
    <source>
        <dbReference type="SAM" id="Phobius"/>
    </source>
</evidence>
<evidence type="ECO:0000256" key="4">
    <source>
        <dbReference type="ARBA" id="ARBA00022692"/>
    </source>
</evidence>
<feature type="transmembrane region" description="Helical" evidence="7">
    <location>
        <begin position="552"/>
        <end position="579"/>
    </location>
</feature>
<keyword evidence="10" id="KW-1185">Reference proteome</keyword>
<keyword evidence="3" id="KW-1003">Cell membrane</keyword>
<feature type="transmembrane region" description="Helical" evidence="7">
    <location>
        <begin position="242"/>
        <end position="270"/>
    </location>
</feature>
<dbReference type="Proteomes" id="UP001602119">
    <property type="component" value="Unassembled WGS sequence"/>
</dbReference>
<proteinExistence type="inferred from homology"/>
<evidence type="ECO:0000256" key="2">
    <source>
        <dbReference type="ARBA" id="ARBA00005236"/>
    </source>
</evidence>
<dbReference type="InterPro" id="IPR003838">
    <property type="entry name" value="ABC3_permease_C"/>
</dbReference>
<dbReference type="PANTHER" id="PTHR30489">
    <property type="entry name" value="LIPOPROTEIN-RELEASING SYSTEM TRANSMEMBRANE PROTEIN LOLE"/>
    <property type="match status" value="1"/>
</dbReference>
<feature type="transmembrane region" description="Helical" evidence="7">
    <location>
        <begin position="163"/>
        <end position="183"/>
    </location>
</feature>
<comment type="similarity">
    <text evidence="2">Belongs to the ABC-4 integral membrane protein family. LolC/E subfamily.</text>
</comment>
<evidence type="ECO:0000256" key="1">
    <source>
        <dbReference type="ARBA" id="ARBA00004651"/>
    </source>
</evidence>
<reference evidence="9 10" key="1">
    <citation type="submission" date="2024-10" db="EMBL/GenBank/DDBJ databases">
        <title>The Natural Products Discovery Center: Release of the First 8490 Sequenced Strains for Exploring Actinobacteria Biosynthetic Diversity.</title>
        <authorList>
            <person name="Kalkreuter E."/>
            <person name="Kautsar S.A."/>
            <person name="Yang D."/>
            <person name="Bader C.D."/>
            <person name="Teijaro C.N."/>
            <person name="Fluegel L."/>
            <person name="Davis C.M."/>
            <person name="Simpson J.R."/>
            <person name="Lauterbach L."/>
            <person name="Steele A.D."/>
            <person name="Gui C."/>
            <person name="Meng S."/>
            <person name="Li G."/>
            <person name="Viehrig K."/>
            <person name="Ye F."/>
            <person name="Su P."/>
            <person name="Kiefer A.F."/>
            <person name="Nichols A."/>
            <person name="Cepeda A.J."/>
            <person name="Yan W."/>
            <person name="Fan B."/>
            <person name="Jiang Y."/>
            <person name="Adhikari A."/>
            <person name="Zheng C.-J."/>
            <person name="Schuster L."/>
            <person name="Cowan T.M."/>
            <person name="Smanski M.J."/>
            <person name="Chevrette M.G."/>
            <person name="De Carvalho L.P.S."/>
            <person name="Shen B."/>
        </authorList>
    </citation>
    <scope>NUCLEOTIDE SEQUENCE [LARGE SCALE GENOMIC DNA]</scope>
    <source>
        <strain evidence="9 10">NPDC001281</strain>
    </source>
</reference>
<protein>
    <submittedName>
        <fullName evidence="9">ABC transporter permease</fullName>
    </submittedName>
</protein>
<dbReference type="RefSeq" id="WP_387343933.1">
    <property type="nucleotide sequence ID" value="NZ_JBIAXI010000014.1"/>
</dbReference>
<feature type="transmembrane region" description="Helical" evidence="7">
    <location>
        <begin position="119"/>
        <end position="143"/>
    </location>
</feature>
<feature type="transmembrane region" description="Helical" evidence="7">
    <location>
        <begin position="22"/>
        <end position="47"/>
    </location>
</feature>
<evidence type="ECO:0000313" key="10">
    <source>
        <dbReference type="Proteomes" id="UP001602119"/>
    </source>
</evidence>
<evidence type="ECO:0000313" key="9">
    <source>
        <dbReference type="EMBL" id="MFF4775716.1"/>
    </source>
</evidence>
<accession>A0ABW6V9T7</accession>
<evidence type="ECO:0000256" key="5">
    <source>
        <dbReference type="ARBA" id="ARBA00022989"/>
    </source>
</evidence>
<comment type="caution">
    <text evidence="9">The sequence shown here is derived from an EMBL/GenBank/DDBJ whole genome shotgun (WGS) entry which is preliminary data.</text>
</comment>
<keyword evidence="6 7" id="KW-0472">Membrane</keyword>
<organism evidence="9 10">
    <name type="scientific">Microtetraspora fusca</name>
    <dbReference type="NCBI Taxonomy" id="1997"/>
    <lineage>
        <taxon>Bacteria</taxon>
        <taxon>Bacillati</taxon>
        <taxon>Actinomycetota</taxon>
        <taxon>Actinomycetes</taxon>
        <taxon>Streptosporangiales</taxon>
        <taxon>Streptosporangiaceae</taxon>
        <taxon>Microtetraspora</taxon>
    </lineage>
</organism>
<feature type="domain" description="ABC3 transporter permease C-terminal" evidence="8">
    <location>
        <begin position="70"/>
        <end position="189"/>
    </location>
</feature>
<feature type="transmembrane region" description="Helical" evidence="7">
    <location>
        <begin position="506"/>
        <end position="531"/>
    </location>
</feature>
<feature type="transmembrane region" description="Helical" evidence="7">
    <location>
        <begin position="291"/>
        <end position="315"/>
    </location>
</feature>
<dbReference type="InterPro" id="IPR051447">
    <property type="entry name" value="Lipoprotein-release_system"/>
</dbReference>
<comment type="subcellular location">
    <subcellularLocation>
        <location evidence="1">Cell membrane</location>
        <topology evidence="1">Multi-pass membrane protein</topology>
    </subcellularLocation>
</comment>
<dbReference type="Pfam" id="PF02687">
    <property type="entry name" value="FtsX"/>
    <property type="match status" value="2"/>
</dbReference>
<keyword evidence="4 7" id="KW-0812">Transmembrane</keyword>
<feature type="domain" description="ABC3 transporter permease C-terminal" evidence="8">
    <location>
        <begin position="510"/>
        <end position="622"/>
    </location>
</feature>
<dbReference type="PANTHER" id="PTHR30489:SF0">
    <property type="entry name" value="LIPOPROTEIN-RELEASING SYSTEM TRANSMEMBRANE PROTEIN LOLE"/>
    <property type="match status" value="1"/>
</dbReference>
<dbReference type="EMBL" id="JBIAXI010000014">
    <property type="protein sequence ID" value="MFF4775716.1"/>
    <property type="molecule type" value="Genomic_DNA"/>
</dbReference>
<sequence length="632" mass="63566">MNGVAALVGVAWLTLRSRVSGFAGAIVALALGVGYSGAAVSLLATASALPPGTPAPLRRAVQESGSLLVMLAVIGAFATIFVVAGTFAFTVAQRRRELAVLRAVGATPGQVRGLVMAEAWLAAVMASVIGTVLAFPLTAGVTAALRGQGLLPAGFVSRVSPGALFGAFVLGVVIGVVAAASAARRASRVRPAEALRDAALAEPPIGRGRWIGGLAFLACGAGMLALVPVAPPDGRMPLTMFVSLPLVLGFALLAPAFAAWVGAAVATPLVRLTSATGMLARENVRQAVRRTASTAAPVLVTVGLTGSLLGGTALLGRAIAADAQRSWRSDLVVSGPGAAEVAAVPGVRVAVPVTAGEVEVSANRTERTVAALGVLPEGIGQVMNVSHVAGDLAGLRHGGVAADRRQAEGFGWRLGGPVRLALPRRGPAVLRLAAVFDGSPLGGPLLVPQDLLPGPVSVHVAVGPGGDPRAVAAAIERRSDRVRVTPTAETTAAAGKARQEGMRIGAVALTGFAVAYTLISVANTSAMAFGSRRSEFARLLRIGARRAQVLRMVLWESLCVAATGALLGVAVTALAVLGLREVLRGIGSAVPAALPWAETGAVVGACVAVVTLSSLVPAAVALRGRHDASSRR</sequence>
<feature type="transmembrane region" description="Helical" evidence="7">
    <location>
        <begin position="210"/>
        <end position="230"/>
    </location>
</feature>
<feature type="transmembrane region" description="Helical" evidence="7">
    <location>
        <begin position="67"/>
        <end position="92"/>
    </location>
</feature>
<evidence type="ECO:0000256" key="3">
    <source>
        <dbReference type="ARBA" id="ARBA00022475"/>
    </source>
</evidence>
<evidence type="ECO:0000259" key="8">
    <source>
        <dbReference type="Pfam" id="PF02687"/>
    </source>
</evidence>
<evidence type="ECO:0000256" key="6">
    <source>
        <dbReference type="ARBA" id="ARBA00023136"/>
    </source>
</evidence>
<name>A0ABW6V9T7_MICFU</name>
<keyword evidence="5 7" id="KW-1133">Transmembrane helix</keyword>